<keyword evidence="4" id="KW-1185">Reference proteome</keyword>
<keyword evidence="1" id="KW-0175">Coiled coil</keyword>
<evidence type="ECO:0000259" key="2">
    <source>
        <dbReference type="Pfam" id="PF13443"/>
    </source>
</evidence>
<dbReference type="AlphaFoldDB" id="A0A434AFB0"/>
<protein>
    <recommendedName>
        <fullName evidence="2">HTH cro/C1-type domain-containing protein</fullName>
    </recommendedName>
</protein>
<feature type="domain" description="HTH cro/C1-type" evidence="2">
    <location>
        <begin position="19"/>
        <end position="67"/>
    </location>
</feature>
<organism evidence="3 4">
    <name type="scientific">Ancylomarina longa</name>
    <dbReference type="NCBI Taxonomy" id="2487017"/>
    <lineage>
        <taxon>Bacteria</taxon>
        <taxon>Pseudomonadati</taxon>
        <taxon>Bacteroidota</taxon>
        <taxon>Bacteroidia</taxon>
        <taxon>Marinilabiliales</taxon>
        <taxon>Marinifilaceae</taxon>
        <taxon>Ancylomarina</taxon>
    </lineage>
</organism>
<dbReference type="OrthoDB" id="1122253at2"/>
<feature type="coiled-coil region" evidence="1">
    <location>
        <begin position="85"/>
        <end position="112"/>
    </location>
</feature>
<evidence type="ECO:0000313" key="4">
    <source>
        <dbReference type="Proteomes" id="UP000282985"/>
    </source>
</evidence>
<dbReference type="Pfam" id="PF13443">
    <property type="entry name" value="HTH_26"/>
    <property type="match status" value="1"/>
</dbReference>
<evidence type="ECO:0000313" key="3">
    <source>
        <dbReference type="EMBL" id="RUT73066.1"/>
    </source>
</evidence>
<dbReference type="RefSeq" id="WP_127344809.1">
    <property type="nucleotide sequence ID" value="NZ_RJJX01000029.1"/>
</dbReference>
<accession>A0A434AFB0</accession>
<name>A0A434AFB0_9BACT</name>
<gene>
    <name evidence="3" type="ORF">DLK05_15155</name>
</gene>
<dbReference type="EMBL" id="RJJX01000029">
    <property type="protein sequence ID" value="RUT73066.1"/>
    <property type="molecule type" value="Genomic_DNA"/>
</dbReference>
<dbReference type="Proteomes" id="UP000282985">
    <property type="component" value="Unassembled WGS sequence"/>
</dbReference>
<dbReference type="InterPro" id="IPR001387">
    <property type="entry name" value="Cro/C1-type_HTH"/>
</dbReference>
<sequence>MNTKKNMSMPIDTNALILKAMNEKRIVYTDLSRLLQVHLSSAHYMLKNPGMQIRRLWSICEVLQVNIFRQIANEIGIDDPIDPAILSRDQEIENLKKEVQDLKKERDLLKEVIGLQGKK</sequence>
<comment type="caution">
    <text evidence="3">The sequence shown here is derived from an EMBL/GenBank/DDBJ whole genome shotgun (WGS) entry which is preliminary data.</text>
</comment>
<proteinExistence type="predicted"/>
<evidence type="ECO:0000256" key="1">
    <source>
        <dbReference type="SAM" id="Coils"/>
    </source>
</evidence>
<reference evidence="3 4" key="1">
    <citation type="submission" date="2018-11" db="EMBL/GenBank/DDBJ databases">
        <title>Parancylomarina longa gen. nov., sp. nov., isolated from sediments of southern Okinawa.</title>
        <authorList>
            <person name="Fu T."/>
        </authorList>
    </citation>
    <scope>NUCLEOTIDE SEQUENCE [LARGE SCALE GENOMIC DNA]</scope>
    <source>
        <strain evidence="3 4">T3-2 S1-C</strain>
    </source>
</reference>